<reference evidence="11" key="2">
    <citation type="submission" date="2007-11" db="EMBL/GenBank/DDBJ databases">
        <title>Complete sequence of Delftia acidovorans DSM 14801 / SPH-1.</title>
        <authorList>
            <person name="Copeland A."/>
            <person name="Lucas S."/>
            <person name="Lapidus A."/>
            <person name="Barry K."/>
            <person name="Glavina del Rio T."/>
            <person name="Dalin E."/>
            <person name="Tice H."/>
            <person name="Pitluck S."/>
            <person name="Lowry S."/>
            <person name="Clum A."/>
            <person name="Schmutz J."/>
            <person name="Larimer F."/>
            <person name="Land M."/>
            <person name="Hauser L."/>
            <person name="Kyrpides N."/>
            <person name="Kim E."/>
            <person name="Schleheck D."/>
            <person name="Richardson P."/>
        </authorList>
    </citation>
    <scope>NUCLEOTIDE SEQUENCE [LARGE SCALE GENOMIC DNA]</scope>
    <source>
        <strain evidence="11">DSM 14801 / SPH-1</strain>
    </source>
</reference>
<dbReference type="InterPro" id="IPR037396">
    <property type="entry name" value="FMN_HAD"/>
</dbReference>
<sequence length="393" mass="41428">MPPPLLAEDAAHRQHSNAMSQVPALQAVPDGIINLADHEAHARQRMDDNAWAYFSGGAADERSLAANRSAWDALPLWPRVLRPLAGGHTRLQLLGRELACPLLVAPMAFQRMAHEDAELATAYAAAALGAGMVLSTQASLPLETVAQAARLTPGHGPLWFQLYLQHDRGFTTQLIKRAEAAGYEALVLTVDAPTSGVRDRERRARFCLPPGVSAVNLQGMAPLAAMQLAPGQSALFDGLLHHAPTWDDVAWLQQQTRLPLLLKGVLHSADALQAARLGVAGIIVSNHGGRTLDTAPATATALARVARAVRGAGHELPLLADGGIRRGTDVLKAIALGATAVLIGRPVLWGLANAGAAGVAHVLRLLRDELEIAMALTGCATLAQATVELLDTE</sequence>
<dbReference type="FunFam" id="3.20.20.70:FF:000029">
    <property type="entry name" value="L-lactate dehydrogenase"/>
    <property type="match status" value="1"/>
</dbReference>
<feature type="binding site" evidence="7">
    <location>
        <position position="287"/>
    </location>
    <ligand>
        <name>glyoxylate</name>
        <dbReference type="ChEBI" id="CHEBI:36655"/>
    </ligand>
</feature>
<feature type="binding site" evidence="7">
    <location>
        <position position="198"/>
    </location>
    <ligand>
        <name>glyoxylate</name>
        <dbReference type="ChEBI" id="CHEBI:36655"/>
    </ligand>
</feature>
<dbReference type="SUPFAM" id="SSF51395">
    <property type="entry name" value="FMN-linked oxidoreductases"/>
    <property type="match status" value="1"/>
</dbReference>
<evidence type="ECO:0000256" key="8">
    <source>
        <dbReference type="SAM" id="MobiDB-lite"/>
    </source>
</evidence>
<dbReference type="PANTHER" id="PTHR10578">
    <property type="entry name" value="S -2-HYDROXY-ACID OXIDASE-RELATED"/>
    <property type="match status" value="1"/>
</dbReference>
<feature type="binding site" evidence="7">
    <location>
        <position position="189"/>
    </location>
    <ligand>
        <name>FMN</name>
        <dbReference type="ChEBI" id="CHEBI:58210"/>
    </ligand>
</feature>
<dbReference type="eggNOG" id="COG1304">
    <property type="taxonomic scope" value="Bacteria"/>
</dbReference>
<evidence type="ECO:0000256" key="6">
    <source>
        <dbReference type="PIRSR" id="PIRSR000138-1"/>
    </source>
</evidence>
<dbReference type="InterPro" id="IPR000262">
    <property type="entry name" value="FMN-dep_DH"/>
</dbReference>
<dbReference type="GO" id="GO:0016614">
    <property type="term" value="F:oxidoreductase activity, acting on CH-OH group of donors"/>
    <property type="evidence" value="ECO:0007669"/>
    <property type="project" value="UniProtKB-ARBA"/>
</dbReference>
<evidence type="ECO:0000256" key="3">
    <source>
        <dbReference type="ARBA" id="ARBA00022643"/>
    </source>
</evidence>
<protein>
    <submittedName>
        <fullName evidence="10">FMN-dependent alpha-hydroxy acid dehydrogenase</fullName>
    </submittedName>
</protein>
<feature type="binding site" evidence="7">
    <location>
        <position position="290"/>
    </location>
    <ligand>
        <name>glyoxylate</name>
        <dbReference type="ChEBI" id="CHEBI:36655"/>
    </ligand>
</feature>
<feature type="binding site" evidence="7">
    <location>
        <begin position="321"/>
        <end position="325"/>
    </location>
    <ligand>
        <name>FMN</name>
        <dbReference type="ChEBI" id="CHEBI:58210"/>
    </ligand>
</feature>
<dbReference type="PIRSF" id="PIRSF000138">
    <property type="entry name" value="Al-hdrx_acd_dh"/>
    <property type="match status" value="1"/>
</dbReference>
<feature type="binding site" evidence="7">
    <location>
        <position position="135"/>
    </location>
    <ligand>
        <name>FMN</name>
        <dbReference type="ChEBI" id="CHEBI:58210"/>
    </ligand>
</feature>
<dbReference type="InterPro" id="IPR012133">
    <property type="entry name" value="Alpha-hydoxy_acid_DH_FMN"/>
</dbReference>
<evidence type="ECO:0000313" key="11">
    <source>
        <dbReference type="Proteomes" id="UP000000784"/>
    </source>
</evidence>
<organism evidence="10 11">
    <name type="scientific">Delftia acidovorans (strain DSM 14801 / SPH-1)</name>
    <dbReference type="NCBI Taxonomy" id="398578"/>
    <lineage>
        <taxon>Bacteria</taxon>
        <taxon>Pseudomonadati</taxon>
        <taxon>Pseudomonadota</taxon>
        <taxon>Betaproteobacteria</taxon>
        <taxon>Burkholderiales</taxon>
        <taxon>Comamonadaceae</taxon>
        <taxon>Delftia</taxon>
    </lineage>
</organism>
<accession>A9C3D8</accession>
<dbReference type="PANTHER" id="PTHR10578:SF107">
    <property type="entry name" value="2-HYDROXYACID OXIDASE 1"/>
    <property type="match status" value="1"/>
</dbReference>
<name>A9C3D8_DELAS</name>
<keyword evidence="3 7" id="KW-0288">FMN</keyword>
<feature type="binding site" evidence="7">
    <location>
        <position position="161"/>
    </location>
    <ligand>
        <name>FMN</name>
        <dbReference type="ChEBI" id="CHEBI:58210"/>
    </ligand>
</feature>
<keyword evidence="11" id="KW-1185">Reference proteome</keyword>
<dbReference type="AlphaFoldDB" id="A9C3D8"/>
<gene>
    <name evidence="10" type="ordered locus">Daci_4620</name>
</gene>
<evidence type="ECO:0000256" key="1">
    <source>
        <dbReference type="ARBA" id="ARBA00001917"/>
    </source>
</evidence>
<evidence type="ECO:0000259" key="9">
    <source>
        <dbReference type="PROSITE" id="PS51349"/>
    </source>
</evidence>
<dbReference type="Proteomes" id="UP000000784">
    <property type="component" value="Chromosome"/>
</dbReference>
<comment type="similarity">
    <text evidence="5">Belongs to the FMN-dependent alpha-hydroxy acid dehydrogenase family.</text>
</comment>
<feature type="domain" description="FMN hydroxy acid dehydrogenase" evidence="9">
    <location>
        <begin position="27"/>
        <end position="393"/>
    </location>
</feature>
<dbReference type="EMBL" id="CP000884">
    <property type="protein sequence ID" value="ABX37249.1"/>
    <property type="molecule type" value="Genomic_DNA"/>
</dbReference>
<feature type="binding site" evidence="7">
    <location>
        <begin position="106"/>
        <end position="108"/>
    </location>
    <ligand>
        <name>FMN</name>
        <dbReference type="ChEBI" id="CHEBI:58210"/>
    </ligand>
</feature>
<evidence type="ECO:0000313" key="10">
    <source>
        <dbReference type="EMBL" id="ABX37249.1"/>
    </source>
</evidence>
<feature type="binding site" evidence="7">
    <location>
        <begin position="344"/>
        <end position="345"/>
    </location>
    <ligand>
        <name>FMN</name>
        <dbReference type="ChEBI" id="CHEBI:58210"/>
    </ligand>
</feature>
<reference evidence="10 11" key="1">
    <citation type="journal article" date="2004" name="Appl. Environ. Microbiol.">
        <title>Mineralization of individual congeners of linear alkylbenzenesulfonate by defined pairs of heterotrophic bacteria.</title>
        <authorList>
            <person name="Schleheck D."/>
            <person name="Knepper T.P."/>
            <person name="Fischer K."/>
            <person name="Cook A.M."/>
        </authorList>
    </citation>
    <scope>NUCLEOTIDE SEQUENCE [LARGE SCALE GENOMIC DNA]</scope>
    <source>
        <strain evidence="11">DSM 14801 / SPH-1</strain>
    </source>
</reference>
<evidence type="ECO:0000256" key="7">
    <source>
        <dbReference type="PIRSR" id="PIRSR000138-2"/>
    </source>
</evidence>
<dbReference type="Gene3D" id="3.20.20.70">
    <property type="entry name" value="Aldolase class I"/>
    <property type="match status" value="1"/>
</dbReference>
<dbReference type="Pfam" id="PF01070">
    <property type="entry name" value="FMN_dh"/>
    <property type="match status" value="1"/>
</dbReference>
<evidence type="ECO:0000256" key="5">
    <source>
        <dbReference type="ARBA" id="ARBA00024042"/>
    </source>
</evidence>
<evidence type="ECO:0000256" key="4">
    <source>
        <dbReference type="ARBA" id="ARBA00023002"/>
    </source>
</evidence>
<keyword evidence="2 7" id="KW-0285">Flavoprotein</keyword>
<dbReference type="InterPro" id="IPR013785">
    <property type="entry name" value="Aldolase_TIM"/>
</dbReference>
<dbReference type="PROSITE" id="PS51349">
    <property type="entry name" value="FMN_HYDROXY_ACID_DH_2"/>
    <property type="match status" value="1"/>
</dbReference>
<dbReference type="STRING" id="398578.Daci_4620"/>
<dbReference type="HOGENOM" id="CLU_020639_0_0_4"/>
<feature type="binding site" evidence="7">
    <location>
        <position position="163"/>
    </location>
    <ligand>
        <name>glyoxylate</name>
        <dbReference type="ChEBI" id="CHEBI:36655"/>
    </ligand>
</feature>
<dbReference type="CDD" id="cd02809">
    <property type="entry name" value="alpha_hydroxyacid_oxid_FMN"/>
    <property type="match status" value="1"/>
</dbReference>
<dbReference type="GO" id="GO:0010181">
    <property type="term" value="F:FMN binding"/>
    <property type="evidence" value="ECO:0007669"/>
    <property type="project" value="InterPro"/>
</dbReference>
<evidence type="ECO:0000256" key="2">
    <source>
        <dbReference type="ARBA" id="ARBA00022630"/>
    </source>
</evidence>
<comment type="cofactor">
    <cofactor evidence="1">
        <name>FMN</name>
        <dbReference type="ChEBI" id="CHEBI:58210"/>
    </cofactor>
</comment>
<feature type="binding site" evidence="7">
    <location>
        <position position="285"/>
    </location>
    <ligand>
        <name>FMN</name>
        <dbReference type="ChEBI" id="CHEBI:58210"/>
    </ligand>
</feature>
<feature type="active site" description="Proton acceptor" evidence="6">
    <location>
        <position position="287"/>
    </location>
</feature>
<dbReference type="KEGG" id="dac:Daci_4620"/>
<proteinExistence type="inferred from homology"/>
<keyword evidence="4" id="KW-0560">Oxidoreductase</keyword>
<feature type="region of interest" description="Disordered" evidence="8">
    <location>
        <begin position="1"/>
        <end position="20"/>
    </location>
</feature>
<feature type="binding site" evidence="7">
    <location>
        <position position="53"/>
    </location>
    <ligand>
        <name>glyoxylate</name>
        <dbReference type="ChEBI" id="CHEBI:36655"/>
    </ligand>
</feature>
<feature type="binding site" evidence="7">
    <location>
        <position position="263"/>
    </location>
    <ligand>
        <name>glyoxylate</name>
        <dbReference type="ChEBI" id="CHEBI:36655"/>
    </ligand>
</feature>